<evidence type="ECO:0000256" key="3">
    <source>
        <dbReference type="ARBA" id="ARBA00023159"/>
    </source>
</evidence>
<accession>A0A8S4A1F7</accession>
<dbReference type="InterPro" id="IPR003195">
    <property type="entry name" value="TFIID_TAF13"/>
</dbReference>
<keyword evidence="2" id="KW-0805">Transcription regulation</keyword>
<dbReference type="GO" id="GO:0003713">
    <property type="term" value="F:transcription coactivator activity"/>
    <property type="evidence" value="ECO:0007669"/>
    <property type="project" value="TreeGrafter"/>
</dbReference>
<name>A0A8S4A1F7_9EUPU</name>
<keyword evidence="4" id="KW-0804">Transcription</keyword>
<sequence>MATTGTEKPTGWFAPEIQQMMFSFGDSRKPLPETVELVEAIVHQQMQGRKKIGIQSIIFLLRKDKNKLRRLFRFLEKRDLKNKIESLATPEVVSDSQELINLSVLEKEAVNKQTMSRDRKMCLDFLHSIDQTGELLALFYDTEEDTVKHERMLRAEIQSQGMSTEQYFEFCKARQAGFSNFRKQFQEWIMLNLTPASVPRASVIEVLCYLAHETVAQIVDFALLVKQDLQARSGDSHNVRAVATEFDTESQHSPSNATIDSLQFKLNTSSTSQIQSYTSTTDTHIASALASTLNRKNSKPQTDATSWDCAILPSDVREAMRRYYTDISPFVSQTKVNYH</sequence>
<dbReference type="PANTHER" id="PTHR11380:SF16">
    <property type="entry name" value="TRANSCRIPTION INITIATION PROTEIN SPT3 HOMOLOG"/>
    <property type="match status" value="1"/>
</dbReference>
<evidence type="ECO:0000256" key="4">
    <source>
        <dbReference type="ARBA" id="ARBA00023163"/>
    </source>
</evidence>
<protein>
    <recommendedName>
        <fullName evidence="9">Transcription initiation protein SPT3 homolog</fullName>
    </recommendedName>
</protein>
<dbReference type="PANTHER" id="PTHR11380">
    <property type="entry name" value="TRANSCRIPTION INITIATION FACTOR TFIID/SUPT3-RELATED"/>
    <property type="match status" value="1"/>
</dbReference>
<evidence type="ECO:0000256" key="5">
    <source>
        <dbReference type="ARBA" id="ARBA00023242"/>
    </source>
</evidence>
<dbReference type="FunFam" id="1.10.20.10:FF:000023">
    <property type="entry name" value="transcription initiation protein SPT3 homolog"/>
    <property type="match status" value="1"/>
</dbReference>
<dbReference type="GO" id="GO:0000124">
    <property type="term" value="C:SAGA complex"/>
    <property type="evidence" value="ECO:0007669"/>
    <property type="project" value="UniProtKB-ARBA"/>
</dbReference>
<dbReference type="InterPro" id="IPR009072">
    <property type="entry name" value="Histone-fold"/>
</dbReference>
<keyword evidence="5" id="KW-0539">Nucleus</keyword>
<dbReference type="GO" id="GO:0006357">
    <property type="term" value="P:regulation of transcription by RNA polymerase II"/>
    <property type="evidence" value="ECO:0007669"/>
    <property type="project" value="UniProtKB-ARBA"/>
</dbReference>
<proteinExistence type="inferred from homology"/>
<dbReference type="Proteomes" id="UP000678393">
    <property type="component" value="Unassembled WGS sequence"/>
</dbReference>
<dbReference type="OrthoDB" id="66982at2759"/>
<evidence type="ECO:0000313" key="8">
    <source>
        <dbReference type="Proteomes" id="UP000678393"/>
    </source>
</evidence>
<evidence type="ECO:0000256" key="2">
    <source>
        <dbReference type="ARBA" id="ARBA00023015"/>
    </source>
</evidence>
<comment type="subcellular location">
    <subcellularLocation>
        <location evidence="1">Nucleus</location>
    </subcellularLocation>
</comment>
<reference evidence="7" key="1">
    <citation type="submission" date="2021-04" db="EMBL/GenBank/DDBJ databases">
        <authorList>
            <consortium name="Molecular Ecology Group"/>
        </authorList>
    </citation>
    <scope>NUCLEOTIDE SEQUENCE</scope>
</reference>
<comment type="similarity">
    <text evidence="6">Belongs to the SPT3 family.</text>
</comment>
<dbReference type="AlphaFoldDB" id="A0A8S4A1F7"/>
<comment type="caution">
    <text evidence="7">The sequence shown here is derived from an EMBL/GenBank/DDBJ whole genome shotgun (WGS) entry which is preliminary data.</text>
</comment>
<dbReference type="EMBL" id="CAJHNH020006857">
    <property type="protein sequence ID" value="CAG5134132.1"/>
    <property type="molecule type" value="Genomic_DNA"/>
</dbReference>
<evidence type="ECO:0000256" key="6">
    <source>
        <dbReference type="ARBA" id="ARBA00061274"/>
    </source>
</evidence>
<keyword evidence="3" id="KW-0010">Activator</keyword>
<evidence type="ECO:0008006" key="9">
    <source>
        <dbReference type="Google" id="ProtNLM"/>
    </source>
</evidence>
<evidence type="ECO:0000313" key="7">
    <source>
        <dbReference type="EMBL" id="CAG5134132.1"/>
    </source>
</evidence>
<evidence type="ECO:0000256" key="1">
    <source>
        <dbReference type="ARBA" id="ARBA00004123"/>
    </source>
</evidence>
<gene>
    <name evidence="7" type="ORF">CUNI_LOCUS19690</name>
</gene>
<dbReference type="GO" id="GO:0005634">
    <property type="term" value="C:nucleus"/>
    <property type="evidence" value="ECO:0007669"/>
    <property type="project" value="UniProtKB-SubCell"/>
</dbReference>
<dbReference type="SUPFAM" id="SSF47113">
    <property type="entry name" value="Histone-fold"/>
    <property type="match status" value="1"/>
</dbReference>
<dbReference type="GO" id="GO:0046982">
    <property type="term" value="F:protein heterodimerization activity"/>
    <property type="evidence" value="ECO:0007669"/>
    <property type="project" value="InterPro"/>
</dbReference>
<dbReference type="CDD" id="cd07978">
    <property type="entry name" value="HFD_TAF13"/>
    <property type="match status" value="1"/>
</dbReference>
<keyword evidence="8" id="KW-1185">Reference proteome</keyword>
<dbReference type="GO" id="GO:0006366">
    <property type="term" value="P:transcription by RNA polymerase II"/>
    <property type="evidence" value="ECO:0007669"/>
    <property type="project" value="InterPro"/>
</dbReference>
<dbReference type="Gene3D" id="1.10.20.10">
    <property type="entry name" value="Histone, subunit A"/>
    <property type="match status" value="1"/>
</dbReference>
<organism evidence="7 8">
    <name type="scientific">Candidula unifasciata</name>
    <dbReference type="NCBI Taxonomy" id="100452"/>
    <lineage>
        <taxon>Eukaryota</taxon>
        <taxon>Metazoa</taxon>
        <taxon>Spiralia</taxon>
        <taxon>Lophotrochozoa</taxon>
        <taxon>Mollusca</taxon>
        <taxon>Gastropoda</taxon>
        <taxon>Heterobranchia</taxon>
        <taxon>Euthyneura</taxon>
        <taxon>Panpulmonata</taxon>
        <taxon>Eupulmonata</taxon>
        <taxon>Stylommatophora</taxon>
        <taxon>Helicina</taxon>
        <taxon>Helicoidea</taxon>
        <taxon>Geomitridae</taxon>
        <taxon>Candidula</taxon>
    </lineage>
</organism>
<dbReference type="Pfam" id="PF02269">
    <property type="entry name" value="TFIID-18kDa"/>
    <property type="match status" value="1"/>
</dbReference>
<feature type="non-terminal residue" evidence="7">
    <location>
        <position position="339"/>
    </location>
</feature>